<dbReference type="PANTHER" id="PTHR33606:SF3">
    <property type="entry name" value="PROTEIN YCII"/>
    <property type="match status" value="1"/>
</dbReference>
<accession>A0A194SDD5</accession>
<dbReference type="EMBL" id="KQ474073">
    <property type="protein sequence ID" value="KPV78602.1"/>
    <property type="molecule type" value="Genomic_DNA"/>
</dbReference>
<sequence length="116" mass="12737">MSSSASNPWAEPMSKPADEMKTYLATLPDFVEGSKRLDVRPTHLEHAAVGHKQGWIVTAGATFADDARTKMTGSWFCLREESLDKARERLSRDVYATGGAWDMSKATITPVAVAKH</sequence>
<keyword evidence="3" id="KW-1185">Reference proteome</keyword>
<protein>
    <recommendedName>
        <fullName evidence="1">YCII-related domain-containing protein</fullName>
    </recommendedName>
</protein>
<evidence type="ECO:0000313" key="2">
    <source>
        <dbReference type="EMBL" id="KPV78602.1"/>
    </source>
</evidence>
<name>A0A194SDD5_RHOGW</name>
<gene>
    <name evidence="2" type="ORF">RHOBADRAFT_51050</name>
</gene>
<evidence type="ECO:0000259" key="1">
    <source>
        <dbReference type="Pfam" id="PF03795"/>
    </source>
</evidence>
<organism evidence="2 3">
    <name type="scientific">Rhodotorula graminis (strain WP1)</name>
    <dbReference type="NCBI Taxonomy" id="578459"/>
    <lineage>
        <taxon>Eukaryota</taxon>
        <taxon>Fungi</taxon>
        <taxon>Dikarya</taxon>
        <taxon>Basidiomycota</taxon>
        <taxon>Pucciniomycotina</taxon>
        <taxon>Microbotryomycetes</taxon>
        <taxon>Sporidiobolales</taxon>
        <taxon>Sporidiobolaceae</taxon>
        <taxon>Rhodotorula</taxon>
    </lineage>
</organism>
<evidence type="ECO:0000313" key="3">
    <source>
        <dbReference type="Proteomes" id="UP000053890"/>
    </source>
</evidence>
<dbReference type="InterPro" id="IPR051807">
    <property type="entry name" value="Sec-metab_biosynth-assoc"/>
</dbReference>
<dbReference type="OMA" id="ESGNWKM"/>
<reference evidence="2 3" key="1">
    <citation type="journal article" date="2015" name="Front. Microbiol.">
        <title>Genome sequence of the plant growth promoting endophytic yeast Rhodotorula graminis WP1.</title>
        <authorList>
            <person name="Firrincieli A."/>
            <person name="Otillar R."/>
            <person name="Salamov A."/>
            <person name="Schmutz J."/>
            <person name="Khan Z."/>
            <person name="Redman R.S."/>
            <person name="Fleck N.D."/>
            <person name="Lindquist E."/>
            <person name="Grigoriev I.V."/>
            <person name="Doty S.L."/>
        </authorList>
    </citation>
    <scope>NUCLEOTIDE SEQUENCE [LARGE SCALE GENOMIC DNA]</scope>
    <source>
        <strain evidence="2 3">WP1</strain>
    </source>
</reference>
<dbReference type="Pfam" id="PF03795">
    <property type="entry name" value="YCII"/>
    <property type="match status" value="1"/>
</dbReference>
<dbReference type="PANTHER" id="PTHR33606">
    <property type="entry name" value="PROTEIN YCII"/>
    <property type="match status" value="1"/>
</dbReference>
<dbReference type="AlphaFoldDB" id="A0A194SDD5"/>
<dbReference type="STRING" id="578459.A0A194SDD5"/>
<dbReference type="RefSeq" id="XP_018274651.1">
    <property type="nucleotide sequence ID" value="XM_018415628.1"/>
</dbReference>
<dbReference type="InterPro" id="IPR005545">
    <property type="entry name" value="YCII"/>
</dbReference>
<dbReference type="Gene3D" id="3.30.70.1060">
    <property type="entry name" value="Dimeric alpha+beta barrel"/>
    <property type="match status" value="1"/>
</dbReference>
<dbReference type="OrthoDB" id="5519740at2759"/>
<dbReference type="SUPFAM" id="SSF54909">
    <property type="entry name" value="Dimeric alpha+beta barrel"/>
    <property type="match status" value="1"/>
</dbReference>
<proteinExistence type="predicted"/>
<dbReference type="InterPro" id="IPR011008">
    <property type="entry name" value="Dimeric_a/b-barrel"/>
</dbReference>
<dbReference type="Proteomes" id="UP000053890">
    <property type="component" value="Unassembled WGS sequence"/>
</dbReference>
<feature type="domain" description="YCII-related" evidence="1">
    <location>
        <begin position="30"/>
        <end position="101"/>
    </location>
</feature>
<dbReference type="GeneID" id="28976076"/>